<feature type="domain" description="G-protein coupled receptors family 1 profile" evidence="10">
    <location>
        <begin position="40"/>
        <end position="290"/>
    </location>
</feature>
<dbReference type="Ensembl" id="ENSXETT00000068502">
    <property type="protein sequence ID" value="ENSXETP00000092786"/>
    <property type="gene ID" value="ENSXETG00000038310"/>
</dbReference>
<keyword evidence="4 9" id="KW-1133">Transmembrane helix</keyword>
<protein>
    <recommendedName>
        <fullName evidence="10">G-protein coupled receptors family 1 profile domain-containing protein</fullName>
    </recommendedName>
</protein>
<keyword evidence="2" id="KW-1003">Cell membrane</keyword>
<evidence type="ECO:0000313" key="11">
    <source>
        <dbReference type="Ensembl" id="ENSXETP00000092786"/>
    </source>
</evidence>
<keyword evidence="6 9" id="KW-0472">Membrane</keyword>
<evidence type="ECO:0000256" key="8">
    <source>
        <dbReference type="ARBA" id="ARBA00023224"/>
    </source>
</evidence>
<feature type="transmembrane region" description="Helical" evidence="9">
    <location>
        <begin position="23"/>
        <end position="47"/>
    </location>
</feature>
<evidence type="ECO:0000256" key="5">
    <source>
        <dbReference type="ARBA" id="ARBA00023040"/>
    </source>
</evidence>
<dbReference type="SUPFAM" id="SSF81321">
    <property type="entry name" value="Family A G protein-coupled receptor-like"/>
    <property type="match status" value="1"/>
</dbReference>
<dbReference type="PRINTS" id="PR00245">
    <property type="entry name" value="OLFACTORYR"/>
</dbReference>
<keyword evidence="3 9" id="KW-0812">Transmembrane</keyword>
<evidence type="ECO:0000256" key="3">
    <source>
        <dbReference type="ARBA" id="ARBA00022692"/>
    </source>
</evidence>
<reference evidence="11" key="1">
    <citation type="journal article" date="2010" name="Science">
        <title>The genome of the Western clawed frog Xenopus tropicalis.</title>
        <authorList>
            <person name="Hellsten U."/>
            <person name="Harland R.M."/>
            <person name="Gilchrist M.J."/>
            <person name="Hendrix D."/>
            <person name="Jurka J."/>
            <person name="Kapitonov V."/>
            <person name="Ovcharenko I."/>
            <person name="Putnam N.H."/>
            <person name="Shu S."/>
            <person name="Taher L."/>
            <person name="Blitz I.L."/>
            <person name="Blumberg B."/>
            <person name="Dichmann D.S."/>
            <person name="Dubchak I."/>
            <person name="Amaya E."/>
            <person name="Detter J.C."/>
            <person name="Fletcher R."/>
            <person name="Gerhard D.S."/>
            <person name="Goodstein D."/>
            <person name="Graves T."/>
            <person name="Grigoriev I.V."/>
            <person name="Grimwood J."/>
            <person name="Kawashima T."/>
            <person name="Lindquist E."/>
            <person name="Lucas S.M."/>
            <person name="Mead P.E."/>
            <person name="Mitros T."/>
            <person name="Ogino H."/>
            <person name="Ohta Y."/>
            <person name="Poliakov A.V."/>
            <person name="Pollet N."/>
            <person name="Robert J."/>
            <person name="Salamov A."/>
            <person name="Sater A.K."/>
            <person name="Schmutz J."/>
            <person name="Terry A."/>
            <person name="Vize P.D."/>
            <person name="Warren W.C."/>
            <person name="Wells D."/>
            <person name="Wills A."/>
            <person name="Wilson R.K."/>
            <person name="Zimmerman L.B."/>
            <person name="Zorn A.M."/>
            <person name="Grainger R."/>
            <person name="Grammer T."/>
            <person name="Khokha M.K."/>
            <person name="Richardson P.M."/>
            <person name="Rokhsar D.S."/>
        </authorList>
    </citation>
    <scope>NUCLEOTIDE SEQUENCE [LARGE SCALE GENOMIC DNA]</scope>
    <source>
        <strain evidence="11">Nigerian</strain>
    </source>
</reference>
<evidence type="ECO:0000259" key="10">
    <source>
        <dbReference type="PROSITE" id="PS50262"/>
    </source>
</evidence>
<feature type="transmembrane region" description="Helical" evidence="9">
    <location>
        <begin position="59"/>
        <end position="77"/>
    </location>
</feature>
<dbReference type="InterPro" id="IPR000725">
    <property type="entry name" value="Olfact_rcpt"/>
</dbReference>
<feature type="transmembrane region" description="Helical" evidence="9">
    <location>
        <begin position="140"/>
        <end position="158"/>
    </location>
</feature>
<accession>A0A6I8SDE2</accession>
<evidence type="ECO:0000256" key="9">
    <source>
        <dbReference type="SAM" id="Phobius"/>
    </source>
</evidence>
<reference evidence="11" key="2">
    <citation type="submission" date="2020-05" db="UniProtKB">
        <authorList>
            <consortium name="Ensembl"/>
        </authorList>
    </citation>
    <scope>IDENTIFICATION</scope>
</reference>
<dbReference type="AlphaFoldDB" id="A0A6I8SDE2"/>
<organism evidence="11">
    <name type="scientific">Xenopus tropicalis</name>
    <name type="common">Western clawed frog</name>
    <name type="synonym">Silurana tropicalis</name>
    <dbReference type="NCBI Taxonomy" id="8364"/>
    <lineage>
        <taxon>Eukaryota</taxon>
        <taxon>Metazoa</taxon>
        <taxon>Chordata</taxon>
        <taxon>Craniata</taxon>
        <taxon>Vertebrata</taxon>
        <taxon>Euteleostomi</taxon>
        <taxon>Amphibia</taxon>
        <taxon>Batrachia</taxon>
        <taxon>Anura</taxon>
        <taxon>Pipoidea</taxon>
        <taxon>Pipidae</taxon>
        <taxon>Xenopodinae</taxon>
        <taxon>Xenopus</taxon>
        <taxon>Silurana</taxon>
    </lineage>
</organism>
<dbReference type="GO" id="GO:0004984">
    <property type="term" value="F:olfactory receptor activity"/>
    <property type="evidence" value="ECO:0007669"/>
    <property type="project" value="InterPro"/>
</dbReference>
<feature type="transmembrane region" description="Helical" evidence="9">
    <location>
        <begin position="242"/>
        <end position="261"/>
    </location>
</feature>
<dbReference type="InterPro" id="IPR000276">
    <property type="entry name" value="GPCR_Rhodpsn"/>
</dbReference>
<keyword evidence="5" id="KW-0297">G-protein coupled receptor</keyword>
<dbReference type="PANTHER" id="PTHR48001">
    <property type="entry name" value="OLFACTORY RECEPTOR"/>
    <property type="match status" value="1"/>
</dbReference>
<evidence type="ECO:0000256" key="4">
    <source>
        <dbReference type="ARBA" id="ARBA00022989"/>
    </source>
</evidence>
<dbReference type="InterPro" id="IPR017452">
    <property type="entry name" value="GPCR_Rhodpsn_7TM"/>
</dbReference>
<comment type="subcellular location">
    <subcellularLocation>
        <location evidence="1">Cell membrane</location>
        <topology evidence="1">Multi-pass membrane protein</topology>
    </subcellularLocation>
</comment>
<dbReference type="GO" id="GO:0005886">
    <property type="term" value="C:plasma membrane"/>
    <property type="evidence" value="ECO:0007669"/>
    <property type="project" value="UniProtKB-SubCell"/>
</dbReference>
<feature type="transmembrane region" description="Helical" evidence="9">
    <location>
        <begin position="273"/>
        <end position="292"/>
    </location>
</feature>
<dbReference type="PROSITE" id="PS00237">
    <property type="entry name" value="G_PROTEIN_RECEP_F1_1"/>
    <property type="match status" value="1"/>
</dbReference>
<name>A0A6I8SDE2_XENTR</name>
<evidence type="ECO:0000256" key="2">
    <source>
        <dbReference type="ARBA" id="ARBA00022475"/>
    </source>
</evidence>
<evidence type="ECO:0000256" key="1">
    <source>
        <dbReference type="ARBA" id="ARBA00004651"/>
    </source>
</evidence>
<dbReference type="Pfam" id="PF13853">
    <property type="entry name" value="7tm_4"/>
    <property type="match status" value="1"/>
</dbReference>
<keyword evidence="8" id="KW-0807">Transducer</keyword>
<keyword evidence="7" id="KW-0675">Receptor</keyword>
<dbReference type="InParanoid" id="A0A6I8SDE2"/>
<feature type="transmembrane region" description="Helical" evidence="9">
    <location>
        <begin position="97"/>
        <end position="119"/>
    </location>
</feature>
<feature type="transmembrane region" description="Helical" evidence="9">
    <location>
        <begin position="196"/>
        <end position="221"/>
    </location>
</feature>
<dbReference type="GeneTree" id="ENSGT00940000162852"/>
<evidence type="ECO:0000256" key="6">
    <source>
        <dbReference type="ARBA" id="ARBA00023136"/>
    </source>
</evidence>
<dbReference type="Gene3D" id="1.20.1070.10">
    <property type="entry name" value="Rhodopsin 7-helix transmembrane proteins"/>
    <property type="match status" value="1"/>
</dbReference>
<evidence type="ECO:0000256" key="7">
    <source>
        <dbReference type="ARBA" id="ARBA00023170"/>
    </source>
</evidence>
<dbReference type="FunFam" id="1.20.1070.10:FF:000015">
    <property type="entry name" value="Olfactory receptor"/>
    <property type="match status" value="1"/>
</dbReference>
<sequence length="320" mass="35571">MEPSNWTRGCFTLLGLSEKPYHWLPLFSFFLCSYCLCIAGNCLISLLILTKPQLHTPMYILLGNLSVVDVCLASVTVPRAMCGLLSGDTSISFRGCFLQLFLFHAVGNMDSFLLAIMALDRCAAVCRPLHYYSIMSRRTCACLITLSWVIVSCLHSLLHTLMVATLEYTGVKQVNHFFCEISQVLAISDSDTSVNFLLIFTEGAVSVGAPFICIIMSYFCIVRTIVQMHSADGRSKAFSTCSSHLTAVCLFYGTIAAVYFLPSTTASLLNGRLATIGHTLLTPLLNPFIYGLRNKAIKTVFRKLFLGKLRHMFIRINDYN</sequence>
<dbReference type="PROSITE" id="PS50262">
    <property type="entry name" value="G_PROTEIN_RECEP_F1_2"/>
    <property type="match status" value="1"/>
</dbReference>
<dbReference type="GO" id="GO:0004930">
    <property type="term" value="F:G protein-coupled receptor activity"/>
    <property type="evidence" value="ECO:0007669"/>
    <property type="project" value="UniProtKB-KW"/>
</dbReference>
<proteinExistence type="predicted"/>